<accession>A0A6A7A9V6</accession>
<evidence type="ECO:0000256" key="2">
    <source>
        <dbReference type="SAM" id="Phobius"/>
    </source>
</evidence>
<feature type="region of interest" description="Disordered" evidence="1">
    <location>
        <begin position="57"/>
        <end position="82"/>
    </location>
</feature>
<proteinExistence type="predicted"/>
<evidence type="ECO:0000313" key="4">
    <source>
        <dbReference type="Proteomes" id="UP000799424"/>
    </source>
</evidence>
<dbReference type="EMBL" id="MU006221">
    <property type="protein sequence ID" value="KAF2829447.1"/>
    <property type="molecule type" value="Genomic_DNA"/>
</dbReference>
<evidence type="ECO:0000256" key="1">
    <source>
        <dbReference type="SAM" id="MobiDB-lite"/>
    </source>
</evidence>
<reference evidence="3" key="1">
    <citation type="journal article" date="2020" name="Stud. Mycol.">
        <title>101 Dothideomycetes genomes: a test case for predicting lifestyles and emergence of pathogens.</title>
        <authorList>
            <person name="Haridas S."/>
            <person name="Albert R."/>
            <person name="Binder M."/>
            <person name="Bloem J."/>
            <person name="Labutti K."/>
            <person name="Salamov A."/>
            <person name="Andreopoulos B."/>
            <person name="Baker S."/>
            <person name="Barry K."/>
            <person name="Bills G."/>
            <person name="Bluhm B."/>
            <person name="Cannon C."/>
            <person name="Castanera R."/>
            <person name="Culley D."/>
            <person name="Daum C."/>
            <person name="Ezra D."/>
            <person name="Gonzalez J."/>
            <person name="Henrissat B."/>
            <person name="Kuo A."/>
            <person name="Liang C."/>
            <person name="Lipzen A."/>
            <person name="Lutzoni F."/>
            <person name="Magnuson J."/>
            <person name="Mondo S."/>
            <person name="Nolan M."/>
            <person name="Ohm R."/>
            <person name="Pangilinan J."/>
            <person name="Park H.-J."/>
            <person name="Ramirez L."/>
            <person name="Alfaro M."/>
            <person name="Sun H."/>
            <person name="Tritt A."/>
            <person name="Yoshinaga Y."/>
            <person name="Zwiers L.-H."/>
            <person name="Turgeon B."/>
            <person name="Goodwin S."/>
            <person name="Spatafora J."/>
            <person name="Crous P."/>
            <person name="Grigoriev I."/>
        </authorList>
    </citation>
    <scope>NUCLEOTIDE SEQUENCE</scope>
    <source>
        <strain evidence="3">CBS 113818</strain>
    </source>
</reference>
<keyword evidence="2" id="KW-1133">Transmembrane helix</keyword>
<feature type="compositionally biased region" description="Low complexity" evidence="1">
    <location>
        <begin position="71"/>
        <end position="82"/>
    </location>
</feature>
<keyword evidence="2" id="KW-0812">Transmembrane</keyword>
<feature type="compositionally biased region" description="Polar residues" evidence="1">
    <location>
        <begin position="57"/>
        <end position="69"/>
    </location>
</feature>
<name>A0A6A7A9V6_9PLEO</name>
<dbReference type="Proteomes" id="UP000799424">
    <property type="component" value="Unassembled WGS sequence"/>
</dbReference>
<dbReference type="AlphaFoldDB" id="A0A6A7A9V6"/>
<feature type="transmembrane region" description="Helical" evidence="2">
    <location>
        <begin position="122"/>
        <end position="143"/>
    </location>
</feature>
<protein>
    <submittedName>
        <fullName evidence="3">Uncharacterized protein</fullName>
    </submittedName>
</protein>
<keyword evidence="4" id="KW-1185">Reference proteome</keyword>
<organism evidence="3 4">
    <name type="scientific">Ophiobolus disseminans</name>
    <dbReference type="NCBI Taxonomy" id="1469910"/>
    <lineage>
        <taxon>Eukaryota</taxon>
        <taxon>Fungi</taxon>
        <taxon>Dikarya</taxon>
        <taxon>Ascomycota</taxon>
        <taxon>Pezizomycotina</taxon>
        <taxon>Dothideomycetes</taxon>
        <taxon>Pleosporomycetidae</taxon>
        <taxon>Pleosporales</taxon>
        <taxon>Pleosporineae</taxon>
        <taxon>Phaeosphaeriaceae</taxon>
        <taxon>Ophiobolus</taxon>
    </lineage>
</organism>
<sequence length="144" mass="15726">MASFNDQASERTTFQTLQRSVANATATPSSVKHSSEAFHPFTTYIIAVITDPAQLQSSKSAPPLSQITPPSHASNASVNNTATSSTKSWNITRVGTVVSEADIPEAWGPRYLQAEHARQTKFLIGMGMIFVFVIVMIVGITWWR</sequence>
<keyword evidence="2" id="KW-0472">Membrane</keyword>
<gene>
    <name evidence="3" type="ORF">CC86DRAFT_368459</name>
</gene>
<evidence type="ECO:0000313" key="3">
    <source>
        <dbReference type="EMBL" id="KAF2829447.1"/>
    </source>
</evidence>